<gene>
    <name evidence="1" type="ORF">C7N83_02365</name>
</gene>
<proteinExistence type="predicted"/>
<comment type="caution">
    <text evidence="1">The sequence shown here is derived from an EMBL/GenBank/DDBJ whole genome shotgun (WGS) entry which is preliminary data.</text>
</comment>
<organism evidence="1 2">
    <name type="scientific">Neisseria iguanae</name>
    <dbReference type="NCBI Taxonomy" id="90242"/>
    <lineage>
        <taxon>Bacteria</taxon>
        <taxon>Pseudomonadati</taxon>
        <taxon>Pseudomonadota</taxon>
        <taxon>Betaproteobacteria</taxon>
        <taxon>Neisseriales</taxon>
        <taxon>Neisseriaceae</taxon>
        <taxon>Neisseria</taxon>
    </lineage>
</organism>
<protein>
    <submittedName>
        <fullName evidence="1">Uncharacterized protein</fullName>
    </submittedName>
</protein>
<dbReference type="Proteomes" id="UP000241868">
    <property type="component" value="Unassembled WGS sequence"/>
</dbReference>
<evidence type="ECO:0000313" key="2">
    <source>
        <dbReference type="Proteomes" id="UP000241868"/>
    </source>
</evidence>
<keyword evidence="2" id="KW-1185">Reference proteome</keyword>
<dbReference type="OrthoDB" id="8606825at2"/>
<name>A0A2P7U296_9NEIS</name>
<dbReference type="EMBL" id="PXYY01000008">
    <property type="protein sequence ID" value="PSJ81098.1"/>
    <property type="molecule type" value="Genomic_DNA"/>
</dbReference>
<evidence type="ECO:0000313" key="1">
    <source>
        <dbReference type="EMBL" id="PSJ81098.1"/>
    </source>
</evidence>
<dbReference type="AlphaFoldDB" id="A0A2P7U296"/>
<reference evidence="1 2" key="1">
    <citation type="submission" date="2018-03" db="EMBL/GenBank/DDBJ databases">
        <title>Neisseria weixii sp. nov., isolated from the intestinal contents of Tibetan Plateau pika (Ochotona curzoniae) in Yushu, Qinghai Province, China.</title>
        <authorList>
            <person name="Gui Z."/>
        </authorList>
    </citation>
    <scope>NUCLEOTIDE SEQUENCE [LARGE SCALE GENOMIC DNA]</scope>
    <source>
        <strain evidence="1 2">ATCC 51483</strain>
    </source>
</reference>
<dbReference type="RefSeq" id="WP_106740368.1">
    <property type="nucleotide sequence ID" value="NZ_PXYY01000008.1"/>
</dbReference>
<sequence length="102" mass="11748">MNQQQKETRELLELEIKLARLKVTASYLKQRKLKETQAQKSAENEAMLYRLADLGSRFAALSTGILVKTPYLPLPKVYRYGAILALFALQAWQNHLKQSQNK</sequence>
<accession>A0A2P7U296</accession>